<keyword evidence="1" id="KW-1133">Transmembrane helix</keyword>
<dbReference type="AlphaFoldDB" id="A0A6J7KZ95"/>
<reference evidence="2" key="1">
    <citation type="submission" date="2020-05" db="EMBL/GenBank/DDBJ databases">
        <authorList>
            <person name="Chiriac C."/>
            <person name="Salcher M."/>
            <person name="Ghai R."/>
            <person name="Kavagutti S V."/>
        </authorList>
    </citation>
    <scope>NUCLEOTIDE SEQUENCE</scope>
</reference>
<feature type="transmembrane region" description="Helical" evidence="1">
    <location>
        <begin position="38"/>
        <end position="56"/>
    </location>
</feature>
<dbReference type="InterPro" id="IPR025323">
    <property type="entry name" value="DUF4229"/>
</dbReference>
<dbReference type="Pfam" id="PF14012">
    <property type="entry name" value="DUF4229"/>
    <property type="match status" value="1"/>
</dbReference>
<keyword evidence="1" id="KW-0812">Transmembrane</keyword>
<proteinExistence type="predicted"/>
<gene>
    <name evidence="2" type="ORF">UFOPK3772_02056</name>
</gene>
<evidence type="ECO:0000256" key="1">
    <source>
        <dbReference type="SAM" id="Phobius"/>
    </source>
</evidence>
<evidence type="ECO:0000313" key="2">
    <source>
        <dbReference type="EMBL" id="CAB4958824.1"/>
    </source>
</evidence>
<name>A0A6J7KZ95_9ZZZZ</name>
<organism evidence="2">
    <name type="scientific">freshwater metagenome</name>
    <dbReference type="NCBI Taxonomy" id="449393"/>
    <lineage>
        <taxon>unclassified sequences</taxon>
        <taxon>metagenomes</taxon>
        <taxon>ecological metagenomes</taxon>
    </lineage>
</organism>
<dbReference type="EMBL" id="CAFBNE010000069">
    <property type="protein sequence ID" value="CAB4958824.1"/>
    <property type="molecule type" value="Genomic_DNA"/>
</dbReference>
<keyword evidence="1" id="KW-0472">Membrane</keyword>
<feature type="transmembrane region" description="Helical" evidence="1">
    <location>
        <begin position="12"/>
        <end position="32"/>
    </location>
</feature>
<accession>A0A6J7KZ95</accession>
<protein>
    <submittedName>
        <fullName evidence="2">Unannotated protein</fullName>
    </submittedName>
</protein>
<sequence length="99" mass="10849">MTTDKPRWIAFLAYTALRILIFAGVWVLLSLLTPLRGLWSLSLAILISGAISIFALNRQRDAVSVGVSGFFTRLNARIDASTRAEDEDELGEAQPGGER</sequence>